<accession>A0A4R0MKJ8</accession>
<proteinExistence type="predicted"/>
<feature type="signal peptide" evidence="1">
    <location>
        <begin position="1"/>
        <end position="18"/>
    </location>
</feature>
<evidence type="ECO:0000256" key="1">
    <source>
        <dbReference type="SAM" id="SignalP"/>
    </source>
</evidence>
<name>A0A4U1GHA2_9SPHI</name>
<dbReference type="AlphaFoldDB" id="A0A4U1GHA2"/>
<gene>
    <name evidence="2" type="ORF">EZ444_23425</name>
    <name evidence="3" type="ORF">FBD94_08605</name>
</gene>
<protein>
    <submittedName>
        <fullName evidence="3">Uncharacterized protein</fullName>
    </submittedName>
</protein>
<feature type="chain" id="PRO_5040598265" evidence="1">
    <location>
        <begin position="19"/>
        <end position="237"/>
    </location>
</feature>
<dbReference type="OrthoDB" id="86940at2"/>
<dbReference type="Proteomes" id="UP000291117">
    <property type="component" value="Unassembled WGS sequence"/>
</dbReference>
<dbReference type="EMBL" id="SWDX01000003">
    <property type="protein sequence ID" value="TKC62273.1"/>
    <property type="molecule type" value="Genomic_DNA"/>
</dbReference>
<keyword evidence="1" id="KW-0732">Signal</keyword>
<evidence type="ECO:0000313" key="5">
    <source>
        <dbReference type="Proteomes" id="UP000309594"/>
    </source>
</evidence>
<sequence>MKIKLILFFLLCHTAIYAQPFIFPELPASGKSLASLTPSNWKVIDSVYGDLNNDNIKDMAFVVEFYRPVKESRAYGDNDTELITEVQKPRILAIYFKKSTNGAYRLATQNNNFMLRSEEGGAMGDPLRPMHIQANQLLLSFEGGGNWRWKLNYSFKYLDKDWQLVQANNLAYHSGSGEMNDKRYDFINKTRKVVTGTMNDSTLKDNIFDQPLTIKTLRTFNSFKKPWTWEIKKDEFL</sequence>
<reference evidence="3 5" key="2">
    <citation type="submission" date="2019-04" db="EMBL/GenBank/DDBJ databases">
        <title>Pedobacter sp. RP-1-16 sp. nov., isolated from Arctic soil.</title>
        <authorList>
            <person name="Dahal R.H."/>
            <person name="Kim D.-U."/>
        </authorList>
    </citation>
    <scope>NUCLEOTIDE SEQUENCE [LARGE SCALE GENOMIC DNA]</scope>
    <source>
        <strain evidence="3 5">RP-1-16</strain>
    </source>
</reference>
<keyword evidence="4" id="KW-1185">Reference proteome</keyword>
<evidence type="ECO:0000313" key="3">
    <source>
        <dbReference type="EMBL" id="TKC62273.1"/>
    </source>
</evidence>
<reference evidence="2 4" key="1">
    <citation type="submission" date="2019-02" db="EMBL/GenBank/DDBJ databases">
        <title>Pedobacter sp. RP-3-8 sp. nov., isolated from Arctic soil.</title>
        <authorList>
            <person name="Dahal R.H."/>
        </authorList>
    </citation>
    <scope>NUCLEOTIDE SEQUENCE [LARGE SCALE GENOMIC DNA]</scope>
    <source>
        <strain evidence="2 4">RP-3-8</strain>
    </source>
</reference>
<dbReference type="EMBL" id="SJSM01000025">
    <property type="protein sequence ID" value="TCC86742.1"/>
    <property type="molecule type" value="Genomic_DNA"/>
</dbReference>
<accession>A0A4U1GHA2</accession>
<dbReference type="Proteomes" id="UP000309594">
    <property type="component" value="Unassembled WGS sequence"/>
</dbReference>
<evidence type="ECO:0000313" key="4">
    <source>
        <dbReference type="Proteomes" id="UP000291117"/>
    </source>
</evidence>
<comment type="caution">
    <text evidence="3">The sequence shown here is derived from an EMBL/GenBank/DDBJ whole genome shotgun (WGS) entry which is preliminary data.</text>
</comment>
<organism evidence="3 5">
    <name type="scientific">Pedobacter hiemivivus</name>
    <dbReference type="NCBI Taxonomy" id="2530454"/>
    <lineage>
        <taxon>Bacteria</taxon>
        <taxon>Pseudomonadati</taxon>
        <taxon>Bacteroidota</taxon>
        <taxon>Sphingobacteriia</taxon>
        <taxon>Sphingobacteriales</taxon>
        <taxon>Sphingobacteriaceae</taxon>
        <taxon>Pedobacter</taxon>
    </lineage>
</organism>
<dbReference type="RefSeq" id="WP_131611931.1">
    <property type="nucleotide sequence ID" value="NZ_SJSM01000025.1"/>
</dbReference>
<evidence type="ECO:0000313" key="2">
    <source>
        <dbReference type="EMBL" id="TCC86742.1"/>
    </source>
</evidence>